<keyword evidence="1" id="KW-0051">Antiviral defense</keyword>
<dbReference type="PANTHER" id="PTHR35579:SF3">
    <property type="entry name" value="CRISPR SYSTEM CMS ENDORIBONUCLEASE CSM3"/>
    <property type="match status" value="1"/>
</dbReference>
<evidence type="ECO:0000256" key="1">
    <source>
        <dbReference type="ARBA" id="ARBA00023118"/>
    </source>
</evidence>
<accession>A0ABY9PZ83</accession>
<evidence type="ECO:0000313" key="4">
    <source>
        <dbReference type="Proteomes" id="UP001235030"/>
    </source>
</evidence>
<dbReference type="CDD" id="cd09726">
    <property type="entry name" value="RAMP_I_III"/>
    <property type="match status" value="1"/>
</dbReference>
<evidence type="ECO:0000313" key="3">
    <source>
        <dbReference type="EMBL" id="WMT80065.1"/>
    </source>
</evidence>
<keyword evidence="4" id="KW-1185">Reference proteome</keyword>
<name>A0ABY9PZ83_9FIRM</name>
<dbReference type="InterPro" id="IPR005537">
    <property type="entry name" value="RAMP_III_fam"/>
</dbReference>
<dbReference type="PANTHER" id="PTHR35579">
    <property type="entry name" value="CRISPR SYSTEM CMS ENDORIBONUCLEASE CSM3"/>
    <property type="match status" value="1"/>
</dbReference>
<gene>
    <name evidence="3" type="ORF">TEMA_03420</name>
</gene>
<feature type="domain" description="CRISPR type III-associated protein" evidence="2">
    <location>
        <begin position="7"/>
        <end position="206"/>
    </location>
</feature>
<dbReference type="RefSeq" id="WP_228104330.1">
    <property type="nucleotide sequence ID" value="NZ_CP101637.1"/>
</dbReference>
<evidence type="ECO:0000259" key="2">
    <source>
        <dbReference type="Pfam" id="PF03787"/>
    </source>
</evidence>
<sequence>MEKYTLKIELLSDTIFSGGESIISVSDIDVLYDDYKMPFYKGKSIKGNIREVMDIILENQKLYDEEKSKFNEEIAIKLFGKIFNNKGKESYRDDQSQGCLKFENASINKDTKEVLKYLVDLGSIKKDEIIDALTDIRYSTKIDKDSGTSADGSLRSMRVLNKDICFYSEIYSEEELSENELGLLLCGVNGLRHLGTLRSRGKGEVKCTLLINNKELSKEALNKIVEKVIG</sequence>
<dbReference type="InterPro" id="IPR052216">
    <property type="entry name" value="CRISPR_Csm3_endoribonuclease"/>
</dbReference>
<dbReference type="EMBL" id="CP101637">
    <property type="protein sequence ID" value="WMT80065.1"/>
    <property type="molecule type" value="Genomic_DNA"/>
</dbReference>
<protein>
    <recommendedName>
        <fullName evidence="2">CRISPR type III-associated protein domain-containing protein</fullName>
    </recommendedName>
</protein>
<proteinExistence type="predicted"/>
<dbReference type="Pfam" id="PF03787">
    <property type="entry name" value="RAMPs"/>
    <property type="match status" value="1"/>
</dbReference>
<dbReference type="Proteomes" id="UP001235030">
    <property type="component" value="Chromosome"/>
</dbReference>
<organism evidence="3 4">
    <name type="scientific">Terrisporobacter mayombei</name>
    <dbReference type="NCBI Taxonomy" id="1541"/>
    <lineage>
        <taxon>Bacteria</taxon>
        <taxon>Bacillati</taxon>
        <taxon>Bacillota</taxon>
        <taxon>Clostridia</taxon>
        <taxon>Peptostreptococcales</taxon>
        <taxon>Peptostreptococcaceae</taxon>
        <taxon>Terrisporobacter</taxon>
    </lineage>
</organism>
<reference evidence="3 4" key="1">
    <citation type="submission" date="2022-07" db="EMBL/GenBank/DDBJ databases">
        <title>Genome sequence of Terrisporobacter mayombei DSM6539.</title>
        <authorList>
            <person name="Boeer T."/>
            <person name="Bengelsdorf F.R."/>
            <person name="Daniel R."/>
            <person name="Poehlein A."/>
        </authorList>
    </citation>
    <scope>NUCLEOTIDE SEQUENCE [LARGE SCALE GENOMIC DNA]</scope>
    <source>
        <strain evidence="3 4">DSM 6539</strain>
    </source>
</reference>